<keyword evidence="3" id="KW-1185">Reference proteome</keyword>
<proteinExistence type="predicted"/>
<name>A0A4Y2BAN0_ARAVE</name>
<evidence type="ECO:0000313" key="2">
    <source>
        <dbReference type="EMBL" id="GBL89391.1"/>
    </source>
</evidence>
<protein>
    <submittedName>
        <fullName evidence="2">Uncharacterized protein</fullName>
    </submittedName>
</protein>
<dbReference type="AlphaFoldDB" id="A0A4Y2BAN0"/>
<accession>A0A4Y2BAN0</accession>
<comment type="caution">
    <text evidence="2">The sequence shown here is derived from an EMBL/GenBank/DDBJ whole genome shotgun (WGS) entry which is preliminary data.</text>
</comment>
<organism evidence="2 3">
    <name type="scientific">Araneus ventricosus</name>
    <name type="common">Orbweaver spider</name>
    <name type="synonym">Epeira ventricosa</name>
    <dbReference type="NCBI Taxonomy" id="182803"/>
    <lineage>
        <taxon>Eukaryota</taxon>
        <taxon>Metazoa</taxon>
        <taxon>Ecdysozoa</taxon>
        <taxon>Arthropoda</taxon>
        <taxon>Chelicerata</taxon>
        <taxon>Arachnida</taxon>
        <taxon>Araneae</taxon>
        <taxon>Araneomorphae</taxon>
        <taxon>Entelegynae</taxon>
        <taxon>Araneoidea</taxon>
        <taxon>Araneidae</taxon>
        <taxon>Araneus</taxon>
    </lineage>
</organism>
<evidence type="ECO:0000313" key="3">
    <source>
        <dbReference type="Proteomes" id="UP000499080"/>
    </source>
</evidence>
<feature type="region of interest" description="Disordered" evidence="1">
    <location>
        <begin position="69"/>
        <end position="91"/>
    </location>
</feature>
<gene>
    <name evidence="2" type="ORF">AVEN_225904_1</name>
</gene>
<dbReference type="EMBL" id="BGPR01000064">
    <property type="protein sequence ID" value="GBL89391.1"/>
    <property type="molecule type" value="Genomic_DNA"/>
</dbReference>
<reference evidence="2 3" key="1">
    <citation type="journal article" date="2019" name="Sci. Rep.">
        <title>Orb-weaving spider Araneus ventricosus genome elucidates the spidroin gene catalogue.</title>
        <authorList>
            <person name="Kono N."/>
            <person name="Nakamura H."/>
            <person name="Ohtoshi R."/>
            <person name="Moran D.A.P."/>
            <person name="Shinohara A."/>
            <person name="Yoshida Y."/>
            <person name="Fujiwara M."/>
            <person name="Mori M."/>
            <person name="Tomita M."/>
            <person name="Arakawa K."/>
        </authorList>
    </citation>
    <scope>NUCLEOTIDE SEQUENCE [LARGE SCALE GENOMIC DNA]</scope>
</reference>
<dbReference type="Proteomes" id="UP000499080">
    <property type="component" value="Unassembled WGS sequence"/>
</dbReference>
<sequence length="149" mass="16733">MSSFEATRGVIWDVRRNFEARSDDEDNTLAIAPSPNFHTTPDEEFLPPYAEINVQHAYGGYSEEFRFRNRNPPAPRLSHRGPRSIQEESTVLPPREKLQTPDLLVAVVMETGYSTAFWGEGKGFISFGADKTDGSLVSFCTTVENEFLA</sequence>
<evidence type="ECO:0000256" key="1">
    <source>
        <dbReference type="SAM" id="MobiDB-lite"/>
    </source>
</evidence>